<gene>
    <name evidence="2" type="ORF">CLAFUR5_02149</name>
</gene>
<dbReference type="InterPro" id="IPR036282">
    <property type="entry name" value="Glutathione-S-Trfase_C_sf"/>
</dbReference>
<dbReference type="KEGG" id="ffu:CLAFUR5_02149"/>
<protein>
    <recommendedName>
        <fullName evidence="1">Glutathione S-transferase C-terminal domain-containing protein</fullName>
    </recommendedName>
</protein>
<dbReference type="Proteomes" id="UP000756132">
    <property type="component" value="Chromosome 1"/>
</dbReference>
<organism evidence="2 3">
    <name type="scientific">Passalora fulva</name>
    <name type="common">Tomato leaf mold</name>
    <name type="synonym">Cladosporium fulvum</name>
    <dbReference type="NCBI Taxonomy" id="5499"/>
    <lineage>
        <taxon>Eukaryota</taxon>
        <taxon>Fungi</taxon>
        <taxon>Dikarya</taxon>
        <taxon>Ascomycota</taxon>
        <taxon>Pezizomycotina</taxon>
        <taxon>Dothideomycetes</taxon>
        <taxon>Dothideomycetidae</taxon>
        <taxon>Mycosphaerellales</taxon>
        <taxon>Mycosphaerellaceae</taxon>
        <taxon>Fulvia</taxon>
    </lineage>
</organism>
<evidence type="ECO:0000313" key="3">
    <source>
        <dbReference type="Proteomes" id="UP000756132"/>
    </source>
</evidence>
<dbReference type="SUPFAM" id="SSF47616">
    <property type="entry name" value="GST C-terminal domain-like"/>
    <property type="match status" value="1"/>
</dbReference>
<evidence type="ECO:0000259" key="1">
    <source>
        <dbReference type="Pfam" id="PF00043"/>
    </source>
</evidence>
<proteinExistence type="predicted"/>
<dbReference type="EMBL" id="CP090163">
    <property type="protein sequence ID" value="UJO11847.1"/>
    <property type="molecule type" value="Genomic_DNA"/>
</dbReference>
<dbReference type="Gene3D" id="1.20.1050.10">
    <property type="match status" value="1"/>
</dbReference>
<feature type="domain" description="Glutathione S-transferase C-terminal" evidence="1">
    <location>
        <begin position="19"/>
        <end position="87"/>
    </location>
</feature>
<dbReference type="RefSeq" id="XP_047756213.1">
    <property type="nucleotide sequence ID" value="XM_047901297.1"/>
</dbReference>
<dbReference type="GeneID" id="71982027"/>
<accession>A0A9Q8L6S3</accession>
<reference evidence="2" key="1">
    <citation type="submission" date="2021-12" db="EMBL/GenBank/DDBJ databases">
        <authorList>
            <person name="Zaccaron A."/>
            <person name="Stergiopoulos I."/>
        </authorList>
    </citation>
    <scope>NUCLEOTIDE SEQUENCE</scope>
    <source>
        <strain evidence="2">Race5_Kim</strain>
    </source>
</reference>
<dbReference type="AlphaFoldDB" id="A0A9Q8L6S3"/>
<sequence length="108" mass="11674">MLPEDIDDRLFAKQVEVVADGICDALVLCFFEKQRSHPSAPWRDRQMRKVEGGLAALATWVDQSPTKNFIIGDSLTLADIAAGSVLGAMVRSSLDNAVSRVEEVLGGS</sequence>
<dbReference type="Pfam" id="PF00043">
    <property type="entry name" value="GST_C"/>
    <property type="match status" value="1"/>
</dbReference>
<reference evidence="2" key="2">
    <citation type="journal article" date="2022" name="Microb. Genom.">
        <title>A chromosome-scale genome assembly of the tomato pathogen Cladosporium fulvum reveals a compartmentalized genome architecture and the presence of a dispensable chromosome.</title>
        <authorList>
            <person name="Zaccaron A.Z."/>
            <person name="Chen L.H."/>
            <person name="Samaras A."/>
            <person name="Stergiopoulos I."/>
        </authorList>
    </citation>
    <scope>NUCLEOTIDE SEQUENCE</scope>
    <source>
        <strain evidence="2">Race5_Kim</strain>
    </source>
</reference>
<evidence type="ECO:0000313" key="2">
    <source>
        <dbReference type="EMBL" id="UJO11847.1"/>
    </source>
</evidence>
<dbReference type="OrthoDB" id="249703at2759"/>
<dbReference type="InterPro" id="IPR004046">
    <property type="entry name" value="GST_C"/>
</dbReference>
<name>A0A9Q8L6S3_PASFU</name>
<keyword evidence="3" id="KW-1185">Reference proteome</keyword>